<dbReference type="GO" id="GO:0005886">
    <property type="term" value="C:plasma membrane"/>
    <property type="evidence" value="ECO:0007669"/>
    <property type="project" value="TreeGrafter"/>
</dbReference>
<evidence type="ECO:0000313" key="8">
    <source>
        <dbReference type="WBParaSite" id="SMTH1_49210.1"/>
    </source>
</evidence>
<keyword evidence="3 5" id="KW-1133">Transmembrane helix</keyword>
<feature type="domain" description="Bicarbonate transporter-like transmembrane" evidence="6">
    <location>
        <begin position="2"/>
        <end position="101"/>
    </location>
</feature>
<dbReference type="AlphaFoldDB" id="A0AA85BEX7"/>
<proteinExistence type="predicted"/>
<accession>A0AA85BEX7</accession>
<dbReference type="GO" id="GO:0015701">
    <property type="term" value="P:bicarbonate transport"/>
    <property type="evidence" value="ECO:0007669"/>
    <property type="project" value="TreeGrafter"/>
</dbReference>
<feature type="transmembrane region" description="Helical" evidence="5">
    <location>
        <begin position="96"/>
        <end position="119"/>
    </location>
</feature>
<dbReference type="InterPro" id="IPR003020">
    <property type="entry name" value="HCO3_transpt_euk"/>
</dbReference>
<dbReference type="Pfam" id="PF00955">
    <property type="entry name" value="HCO3_cotransp"/>
    <property type="match status" value="1"/>
</dbReference>
<comment type="subcellular location">
    <subcellularLocation>
        <location evidence="1">Membrane</location>
        <topology evidence="1">Multi-pass membrane protein</topology>
    </subcellularLocation>
</comment>
<keyword evidence="4 5" id="KW-0472">Membrane</keyword>
<evidence type="ECO:0000256" key="2">
    <source>
        <dbReference type="ARBA" id="ARBA00022692"/>
    </source>
</evidence>
<evidence type="ECO:0000313" key="7">
    <source>
        <dbReference type="Proteomes" id="UP000050791"/>
    </source>
</evidence>
<feature type="transmembrane region" description="Helical" evidence="5">
    <location>
        <begin position="71"/>
        <end position="90"/>
    </location>
</feature>
<reference evidence="8" key="1">
    <citation type="submission" date="2023-11" db="UniProtKB">
        <authorList>
            <consortium name="WormBaseParasite"/>
        </authorList>
    </citation>
    <scope>IDENTIFICATION</scope>
</reference>
<dbReference type="GO" id="GO:0006820">
    <property type="term" value="P:monoatomic anion transport"/>
    <property type="evidence" value="ECO:0007669"/>
    <property type="project" value="InterPro"/>
</dbReference>
<dbReference type="Proteomes" id="UP000050791">
    <property type="component" value="Unassembled WGS sequence"/>
</dbReference>
<protein>
    <recommendedName>
        <fullName evidence="6">Bicarbonate transporter-like transmembrane domain-containing protein</fullName>
    </recommendedName>
</protein>
<dbReference type="WBParaSite" id="SMTH1_49210.1">
    <property type="protein sequence ID" value="SMTH1_49210.1"/>
    <property type="gene ID" value="SMTH1_49210"/>
</dbReference>
<dbReference type="GO" id="GO:0005452">
    <property type="term" value="F:solute:inorganic anion antiporter activity"/>
    <property type="evidence" value="ECO:0007669"/>
    <property type="project" value="InterPro"/>
</dbReference>
<feature type="transmembrane region" description="Helical" evidence="5">
    <location>
        <begin position="12"/>
        <end position="34"/>
    </location>
</feature>
<sequence length="214" mass="23795">MKNKAVKPNIFVMDLVLLQIIFPTISGITGWPFMSGTTVRTLSNLVALVKMDQSPAPGMPHKIVGTVEQRVSGVFVGILVALSIFLGSILSNIPLAALYGISQLCCLIFPIIILIYGLIREFALPKWEWLALYLHQLDRKYKLHPSVMRKPPSTVRNLSTIRKESVGSFASGGLTVTSQLKTNNFIEYIHDHETASYSDISEHEDGVVRRTWAT</sequence>
<keyword evidence="2 5" id="KW-0812">Transmembrane</keyword>
<dbReference type="PANTHER" id="PTHR11453">
    <property type="entry name" value="ANION EXCHANGE PROTEIN"/>
    <property type="match status" value="1"/>
</dbReference>
<evidence type="ECO:0000256" key="5">
    <source>
        <dbReference type="SAM" id="Phobius"/>
    </source>
</evidence>
<name>A0AA85BEX7_9TREM</name>
<dbReference type="GO" id="GO:0051453">
    <property type="term" value="P:regulation of intracellular pH"/>
    <property type="evidence" value="ECO:0007669"/>
    <property type="project" value="TreeGrafter"/>
</dbReference>
<evidence type="ECO:0000259" key="6">
    <source>
        <dbReference type="Pfam" id="PF00955"/>
    </source>
</evidence>
<evidence type="ECO:0000256" key="4">
    <source>
        <dbReference type="ARBA" id="ARBA00023136"/>
    </source>
</evidence>
<dbReference type="InterPro" id="IPR011531">
    <property type="entry name" value="HCO3_transpt-like_TM_dom"/>
</dbReference>
<evidence type="ECO:0000256" key="3">
    <source>
        <dbReference type="ARBA" id="ARBA00022989"/>
    </source>
</evidence>
<dbReference type="PANTHER" id="PTHR11453:SF47">
    <property type="entry name" value="ANION EXCHANGE PROTEIN"/>
    <property type="match status" value="1"/>
</dbReference>
<organism evidence="7 8">
    <name type="scientific">Schistosoma mattheei</name>
    <dbReference type="NCBI Taxonomy" id="31246"/>
    <lineage>
        <taxon>Eukaryota</taxon>
        <taxon>Metazoa</taxon>
        <taxon>Spiralia</taxon>
        <taxon>Lophotrochozoa</taxon>
        <taxon>Platyhelminthes</taxon>
        <taxon>Trematoda</taxon>
        <taxon>Digenea</taxon>
        <taxon>Strigeidida</taxon>
        <taxon>Schistosomatoidea</taxon>
        <taxon>Schistosomatidae</taxon>
        <taxon>Schistosoma</taxon>
    </lineage>
</organism>
<evidence type="ECO:0000256" key="1">
    <source>
        <dbReference type="ARBA" id="ARBA00004141"/>
    </source>
</evidence>